<dbReference type="GeneID" id="84217327"/>
<reference evidence="6 8" key="1">
    <citation type="submission" date="2011-10" db="EMBL/GenBank/DDBJ databases">
        <title>Metabolic and evolutionary patterns in the extreme acidophile Ferroplasma acidiphilum.</title>
        <authorList>
            <person name="Golyshina O.V."/>
            <person name="Kozyavkin S.A."/>
            <person name="Tatusov R.L."/>
            <person name="Slesarev A.I."/>
            <person name="Golyshin P.N."/>
        </authorList>
    </citation>
    <scope>NUCLEOTIDE SEQUENCE [LARGE SCALE GENOMIC DNA]</scope>
    <source>
        <strain evidence="6">Berkeley</strain>
        <strain evidence="8">Y</strain>
    </source>
</reference>
<evidence type="ECO:0000313" key="9">
    <source>
        <dbReference type="Proteomes" id="UP000546917"/>
    </source>
</evidence>
<dbReference type="Proteomes" id="UP000546917">
    <property type="component" value="Unassembled WGS sequence"/>
</dbReference>
<dbReference type="InterPro" id="IPR006139">
    <property type="entry name" value="D-isomer_2_OHA_DH_cat_dom"/>
</dbReference>
<dbReference type="NCBIfam" id="NF005027">
    <property type="entry name" value="PRK06436.1"/>
    <property type="match status" value="1"/>
</dbReference>
<dbReference type="InterPro" id="IPR006140">
    <property type="entry name" value="D-isomer_DH_NAD-bd"/>
</dbReference>
<evidence type="ECO:0000256" key="2">
    <source>
        <dbReference type="ARBA" id="ARBA00023027"/>
    </source>
</evidence>
<dbReference type="GO" id="GO:0051287">
    <property type="term" value="F:NAD binding"/>
    <property type="evidence" value="ECO:0007669"/>
    <property type="project" value="InterPro"/>
</dbReference>
<dbReference type="InterPro" id="IPR050223">
    <property type="entry name" value="D-isomer_2-hydroxyacid_DH"/>
</dbReference>
<protein>
    <submittedName>
        <fullName evidence="7">2-hydroxyacid dehydrogenase</fullName>
    </submittedName>
    <submittedName>
        <fullName evidence="6">Glycerate dehydrogenase</fullName>
    </submittedName>
</protein>
<name>A0A1V0N375_9ARCH</name>
<dbReference type="EMBL" id="CP015363">
    <property type="protein sequence ID" value="ARD84610.1"/>
    <property type="molecule type" value="Genomic_DNA"/>
</dbReference>
<evidence type="ECO:0000259" key="5">
    <source>
        <dbReference type="Pfam" id="PF02826"/>
    </source>
</evidence>
<evidence type="ECO:0000313" key="6">
    <source>
        <dbReference type="EMBL" id="ARD84610.1"/>
    </source>
</evidence>
<comment type="similarity">
    <text evidence="3">Belongs to the D-isomer specific 2-hydroxyacid dehydrogenase family.</text>
</comment>
<sequence>MIISLQVKFAAMDIPDDFLKMMEEKTGCKIVKGFSDDADIVVFAGKPEPGKKTVFMQSISAGVNHLDFRNIDKKIVICSNADAWSIPVAEHAMALILAKYKNICESNTAIRNGTYNRKLSESIYGQTIGIMGYGGIGREVAIRAKAFGMHTIGFGRTEKKDPALDVFSMESEYVAKNSDVILISLPLNKHTRGMIDYKFLSSVKGNIIVNVGRSEIVNMDDMIKFLEENKNKWFLTDVWWGEPEIKGEIPENVIITPHVAGLARNFMQVPVEKAFENVVAYIHGNPGNIVNRNDYI</sequence>
<dbReference type="Gene3D" id="3.40.50.720">
    <property type="entry name" value="NAD(P)-binding Rossmann-like Domain"/>
    <property type="match status" value="2"/>
</dbReference>
<dbReference type="PANTHER" id="PTHR10996:SF178">
    <property type="entry name" value="2-HYDROXYACID DEHYDROGENASE YGL185C-RELATED"/>
    <property type="match status" value="1"/>
</dbReference>
<dbReference type="GO" id="GO:0005829">
    <property type="term" value="C:cytosol"/>
    <property type="evidence" value="ECO:0007669"/>
    <property type="project" value="TreeGrafter"/>
</dbReference>
<dbReference type="RefSeq" id="WP_081141814.1">
    <property type="nucleotide sequence ID" value="NZ_CP015363.1"/>
</dbReference>
<dbReference type="GO" id="GO:0030267">
    <property type="term" value="F:glyoxylate reductase (NADPH) activity"/>
    <property type="evidence" value="ECO:0007669"/>
    <property type="project" value="TreeGrafter"/>
</dbReference>
<keyword evidence="8" id="KW-1185">Reference proteome</keyword>
<dbReference type="SUPFAM" id="SSF52283">
    <property type="entry name" value="Formate/glycerate dehydrogenase catalytic domain-like"/>
    <property type="match status" value="1"/>
</dbReference>
<gene>
    <name evidence="6" type="ORF">FAD_0704</name>
    <name evidence="7" type="ORF">HLB00_02810</name>
</gene>
<dbReference type="Pfam" id="PF02826">
    <property type="entry name" value="2-Hacid_dh_C"/>
    <property type="match status" value="1"/>
</dbReference>
<reference evidence="7 9" key="2">
    <citation type="submission" date="2020-05" db="EMBL/GenBank/DDBJ databases">
        <authorList>
            <person name="Zhang R."/>
        </authorList>
    </citation>
    <scope>NUCLEOTIDE SEQUENCE [LARGE SCALE GENOMIC DNA]</scope>
    <source>
        <strain evidence="7 9">DSM 28986</strain>
    </source>
</reference>
<dbReference type="Proteomes" id="UP000192050">
    <property type="component" value="Chromosome"/>
</dbReference>
<keyword evidence="2" id="KW-0520">NAD</keyword>
<dbReference type="GO" id="GO:0016618">
    <property type="term" value="F:hydroxypyruvate reductase [NAD(P)H] activity"/>
    <property type="evidence" value="ECO:0007669"/>
    <property type="project" value="TreeGrafter"/>
</dbReference>
<keyword evidence="1 3" id="KW-0560">Oxidoreductase</keyword>
<evidence type="ECO:0000313" key="7">
    <source>
        <dbReference type="EMBL" id="NOL59765.1"/>
    </source>
</evidence>
<evidence type="ECO:0000256" key="1">
    <source>
        <dbReference type="ARBA" id="ARBA00023002"/>
    </source>
</evidence>
<evidence type="ECO:0000313" key="8">
    <source>
        <dbReference type="Proteomes" id="UP000192050"/>
    </source>
</evidence>
<dbReference type="KEGG" id="fai:FAD_0704"/>
<dbReference type="SUPFAM" id="SSF51735">
    <property type="entry name" value="NAD(P)-binding Rossmann-fold domains"/>
    <property type="match status" value="1"/>
</dbReference>
<dbReference type="AlphaFoldDB" id="A0A1V0N375"/>
<evidence type="ECO:0000259" key="4">
    <source>
        <dbReference type="Pfam" id="PF00389"/>
    </source>
</evidence>
<dbReference type="InterPro" id="IPR036291">
    <property type="entry name" value="NAD(P)-bd_dom_sf"/>
</dbReference>
<dbReference type="PANTHER" id="PTHR10996">
    <property type="entry name" value="2-HYDROXYACID DEHYDROGENASE-RELATED"/>
    <property type="match status" value="1"/>
</dbReference>
<feature type="domain" description="D-isomer specific 2-hydroxyacid dehydrogenase NAD-binding" evidence="5">
    <location>
        <begin position="93"/>
        <end position="260"/>
    </location>
</feature>
<dbReference type="EMBL" id="JABGBP010000091">
    <property type="protein sequence ID" value="NOL59765.1"/>
    <property type="molecule type" value="Genomic_DNA"/>
</dbReference>
<dbReference type="OrthoDB" id="34275at2157"/>
<accession>A0A1V0N375</accession>
<proteinExistence type="inferred from homology"/>
<organism evidence="6 8">
    <name type="scientific">Ferroplasma acidiphilum</name>
    <dbReference type="NCBI Taxonomy" id="74969"/>
    <lineage>
        <taxon>Archaea</taxon>
        <taxon>Methanobacteriati</taxon>
        <taxon>Thermoplasmatota</taxon>
        <taxon>Thermoplasmata</taxon>
        <taxon>Thermoplasmatales</taxon>
        <taxon>Ferroplasmaceae</taxon>
        <taxon>Ferroplasma</taxon>
    </lineage>
</organism>
<dbReference type="STRING" id="74969.FAD_0704"/>
<evidence type="ECO:0000256" key="3">
    <source>
        <dbReference type="RuleBase" id="RU003719"/>
    </source>
</evidence>
<dbReference type="Pfam" id="PF00389">
    <property type="entry name" value="2-Hacid_dh"/>
    <property type="match status" value="1"/>
</dbReference>
<feature type="domain" description="D-isomer specific 2-hydroxyacid dehydrogenase catalytic" evidence="4">
    <location>
        <begin position="51"/>
        <end position="291"/>
    </location>
</feature>